<comment type="caution">
    <text evidence="1">The sequence shown here is derived from an EMBL/GenBank/DDBJ whole genome shotgun (WGS) entry which is preliminary data.</text>
</comment>
<dbReference type="GO" id="GO:0005975">
    <property type="term" value="P:carbohydrate metabolic process"/>
    <property type="evidence" value="ECO:0007669"/>
    <property type="project" value="InterPro"/>
</dbReference>
<evidence type="ECO:0000313" key="1">
    <source>
        <dbReference type="EMBL" id="MBU9735130.1"/>
    </source>
</evidence>
<dbReference type="AlphaFoldDB" id="A0A949JXQ2"/>
<dbReference type="RefSeq" id="WP_238720310.1">
    <property type="nucleotide sequence ID" value="NZ_JAHQCW010000001.1"/>
</dbReference>
<dbReference type="SUPFAM" id="SSF48208">
    <property type="entry name" value="Six-hairpin glycosidases"/>
    <property type="match status" value="1"/>
</dbReference>
<gene>
    <name evidence="1" type="ORF">KTH89_01180</name>
</gene>
<reference evidence="1" key="1">
    <citation type="submission" date="2021-06" db="EMBL/GenBank/DDBJ databases">
        <title>Description of novel taxa of the family Lachnospiraceae.</title>
        <authorList>
            <person name="Chaplin A.V."/>
            <person name="Sokolova S.R."/>
            <person name="Pikina A.P."/>
            <person name="Korzhanova M."/>
            <person name="Belova V."/>
            <person name="Korostin D."/>
            <person name="Efimov B.A."/>
        </authorList>
    </citation>
    <scope>NUCLEOTIDE SEQUENCE</scope>
    <source>
        <strain evidence="1">ASD5720</strain>
    </source>
</reference>
<dbReference type="Proteomes" id="UP000712157">
    <property type="component" value="Unassembled WGS sequence"/>
</dbReference>
<protein>
    <submittedName>
        <fullName evidence="1">Uncharacterized protein</fullName>
    </submittedName>
</protein>
<dbReference type="InterPro" id="IPR008928">
    <property type="entry name" value="6-hairpin_glycosidase_sf"/>
</dbReference>
<organism evidence="1 2">
    <name type="scientific">Diplocloster agilis</name>
    <dbReference type="NCBI Taxonomy" id="2850323"/>
    <lineage>
        <taxon>Bacteria</taxon>
        <taxon>Bacillati</taxon>
        <taxon>Bacillota</taxon>
        <taxon>Clostridia</taxon>
        <taxon>Lachnospirales</taxon>
        <taxon>Lachnospiraceae</taxon>
        <taxon>Diplocloster</taxon>
    </lineage>
</organism>
<proteinExistence type="predicted"/>
<sequence length="533" mass="60950">MKQTLTVNQRNLEWAIRQAVQPMQTFFDPAKEMLPFFHNLMIGEAKIGNGHHESFSMSHVPGRWLNALLHAEDAVGIHLEEDKIEILQMWVYRSVSDKSIFPLCLSLDTMNPKPYVDLHNLREVMHALTALYRFRNDSKAYRLACRLINGVDLYFDFEHFCFLTEKYKTQTGFTPICCASTKGEPPLAFPLTFGRYIGPLVKFYEATGYPKALDQAIRLKDACLKHLFCTKTGYQSTTFGCHTHSTTSMFSSLAQLARVTGDTDLLLIIQDNMINSLPSISSDFGWCVENDRRSDLIGESNNTADLLEICLILGQAGFPDYYRRSERILMNHLLPSQLMDLSFLAPENNECWRQSGLSKEDYCDLVTRIKGAFGFPLPFGYPNDHVGFNWDVVGGVTSALCEAWRHRVLKEDRLTSIQLLYNYRGDDFQLEDPYGNGGIATIIYHRPVNIRLLLPEHIDRCQIQVRGADYYMDKHWLYIIGDTLEKVNIHLPFTETILTENFHGTRLSYKMQGDKVIAAQTGGAKLSFFPENK</sequence>
<name>A0A949JXQ2_9FIRM</name>
<evidence type="ECO:0000313" key="2">
    <source>
        <dbReference type="Proteomes" id="UP000712157"/>
    </source>
</evidence>
<accession>A0A949JXQ2</accession>
<dbReference type="EMBL" id="JAHQCW010000001">
    <property type="protein sequence ID" value="MBU9735130.1"/>
    <property type="molecule type" value="Genomic_DNA"/>
</dbReference>
<keyword evidence="2" id="KW-1185">Reference proteome</keyword>